<dbReference type="EMBL" id="MU825435">
    <property type="protein sequence ID" value="KAJ7389327.1"/>
    <property type="molecule type" value="Genomic_DNA"/>
</dbReference>
<dbReference type="AlphaFoldDB" id="A0A9W9ZX26"/>
<dbReference type="Proteomes" id="UP001163046">
    <property type="component" value="Unassembled WGS sequence"/>
</dbReference>
<gene>
    <name evidence="1" type="ORF">OS493_032183</name>
</gene>
<protein>
    <submittedName>
        <fullName evidence="1">Uncharacterized protein</fullName>
    </submittedName>
</protein>
<comment type="caution">
    <text evidence="1">The sequence shown here is derived from an EMBL/GenBank/DDBJ whole genome shotgun (WGS) entry which is preliminary data.</text>
</comment>
<proteinExistence type="predicted"/>
<reference evidence="1" key="1">
    <citation type="submission" date="2023-01" db="EMBL/GenBank/DDBJ databases">
        <title>Genome assembly of the deep-sea coral Lophelia pertusa.</title>
        <authorList>
            <person name="Herrera S."/>
            <person name="Cordes E."/>
        </authorList>
    </citation>
    <scope>NUCLEOTIDE SEQUENCE</scope>
    <source>
        <strain evidence="1">USNM1676648</strain>
        <tissue evidence="1">Polyp</tissue>
    </source>
</reference>
<name>A0A9W9ZX26_9CNID</name>
<keyword evidence="2" id="KW-1185">Reference proteome</keyword>
<evidence type="ECO:0000313" key="1">
    <source>
        <dbReference type="EMBL" id="KAJ7389327.1"/>
    </source>
</evidence>
<accession>A0A9W9ZX26</accession>
<evidence type="ECO:0000313" key="2">
    <source>
        <dbReference type="Proteomes" id="UP001163046"/>
    </source>
</evidence>
<sequence>MIVIPEELCAIEGRFCSLMLICFNGSATFKHSMLHVPSSCTLYMYITTLNMSGQEDGMNTCILEEHLRKIRQLVQTLLVARLCNQMLTCFDGSATLNHSNQYLPVLTSSGYECLQLHIF</sequence>
<organism evidence="1 2">
    <name type="scientific">Desmophyllum pertusum</name>
    <dbReference type="NCBI Taxonomy" id="174260"/>
    <lineage>
        <taxon>Eukaryota</taxon>
        <taxon>Metazoa</taxon>
        <taxon>Cnidaria</taxon>
        <taxon>Anthozoa</taxon>
        <taxon>Hexacorallia</taxon>
        <taxon>Scleractinia</taxon>
        <taxon>Caryophylliina</taxon>
        <taxon>Caryophylliidae</taxon>
        <taxon>Desmophyllum</taxon>
    </lineage>
</organism>